<proteinExistence type="predicted"/>
<feature type="compositionally biased region" description="Basic and acidic residues" evidence="1">
    <location>
        <begin position="10"/>
        <end position="41"/>
    </location>
</feature>
<dbReference type="Gene3D" id="6.10.140.1430">
    <property type="match status" value="1"/>
</dbReference>
<dbReference type="Gramene" id="C.cajan_09914.t">
    <property type="protein sequence ID" value="C.cajan_09914.t"/>
    <property type="gene ID" value="C.cajan_09914"/>
</dbReference>
<reference evidence="2 3" key="1">
    <citation type="journal article" date="2012" name="Nat. Biotechnol.">
        <title>Draft genome sequence of pigeonpea (Cajanus cajan), an orphan legume crop of resource-poor farmers.</title>
        <authorList>
            <person name="Varshney R.K."/>
            <person name="Chen W."/>
            <person name="Li Y."/>
            <person name="Bharti A.K."/>
            <person name="Saxena R.K."/>
            <person name="Schlueter J.A."/>
            <person name="Donoghue M.T."/>
            <person name="Azam S."/>
            <person name="Fan G."/>
            <person name="Whaley A.M."/>
            <person name="Farmer A.D."/>
            <person name="Sheridan J."/>
            <person name="Iwata A."/>
            <person name="Tuteja R."/>
            <person name="Penmetsa R.V."/>
            <person name="Wu W."/>
            <person name="Upadhyaya H.D."/>
            <person name="Yang S.P."/>
            <person name="Shah T."/>
            <person name="Saxena K.B."/>
            <person name="Michael T."/>
            <person name="McCombie W.R."/>
            <person name="Yang B."/>
            <person name="Zhang G."/>
            <person name="Yang H."/>
            <person name="Wang J."/>
            <person name="Spillane C."/>
            <person name="Cook D.R."/>
            <person name="May G.D."/>
            <person name="Xu X."/>
            <person name="Jackson S.A."/>
        </authorList>
    </citation>
    <scope>NUCLEOTIDE SEQUENCE [LARGE SCALE GENOMIC DNA]</scope>
    <source>
        <strain evidence="3">cv. Asha</strain>
    </source>
</reference>
<dbReference type="OMA" id="RNEANFK"/>
<dbReference type="GO" id="GO:0005829">
    <property type="term" value="C:cytosol"/>
    <property type="evidence" value="ECO:0007669"/>
    <property type="project" value="TreeGrafter"/>
</dbReference>
<dbReference type="PANTHER" id="PTHR47877:SF4">
    <property type="entry name" value="LATE EMBRYOGENESIS ABUNDANT PROTEIN ECP63"/>
    <property type="match status" value="1"/>
</dbReference>
<sequence>MFRAVQGTYEHAKEAVVGKPQETEKERYSPGVYEKAKETKDAAGSKVGEYADYAGQKARETKDATKQKAGEYADYASQKAKETTEYAGDKAKEGKDAATGKLGELKDRAMGFFTAKKDEPHAHDKVVSGREEVRVQDAVGRGGDKLVIKMEESRPGAVADALKAADRAIGGHVEEEGVIHVERRRQKM</sequence>
<feature type="compositionally biased region" description="Basic and acidic residues" evidence="1">
    <location>
        <begin position="79"/>
        <end position="99"/>
    </location>
</feature>
<organism evidence="2 3">
    <name type="scientific">Cajanus cajan</name>
    <name type="common">Pigeon pea</name>
    <name type="synonym">Cajanus indicus</name>
    <dbReference type="NCBI Taxonomy" id="3821"/>
    <lineage>
        <taxon>Eukaryota</taxon>
        <taxon>Viridiplantae</taxon>
        <taxon>Streptophyta</taxon>
        <taxon>Embryophyta</taxon>
        <taxon>Tracheophyta</taxon>
        <taxon>Spermatophyta</taxon>
        <taxon>Magnoliopsida</taxon>
        <taxon>eudicotyledons</taxon>
        <taxon>Gunneridae</taxon>
        <taxon>Pentapetalae</taxon>
        <taxon>rosids</taxon>
        <taxon>fabids</taxon>
        <taxon>Fabales</taxon>
        <taxon>Fabaceae</taxon>
        <taxon>Papilionoideae</taxon>
        <taxon>50 kb inversion clade</taxon>
        <taxon>NPAAA clade</taxon>
        <taxon>indigoferoid/millettioid clade</taxon>
        <taxon>Phaseoleae</taxon>
        <taxon>Cajanus</taxon>
    </lineage>
</organism>
<evidence type="ECO:0000256" key="1">
    <source>
        <dbReference type="SAM" id="MobiDB-lite"/>
    </source>
</evidence>
<dbReference type="PANTHER" id="PTHR47877">
    <property type="entry name" value="LATE EMBRYOGENESIS ABUNDANT DOMAIN-CONTAINING PROTEIN / LEA DOMAIN-CONTAINING PROTEIN"/>
    <property type="match status" value="1"/>
</dbReference>
<dbReference type="STRING" id="3821.A0A151TV98"/>
<evidence type="ECO:0000313" key="2">
    <source>
        <dbReference type="EMBL" id="KYP70956.1"/>
    </source>
</evidence>
<dbReference type="Proteomes" id="UP000075243">
    <property type="component" value="Chromosome 3"/>
</dbReference>
<keyword evidence="3" id="KW-1185">Reference proteome</keyword>
<dbReference type="AlphaFoldDB" id="A0A151TV98"/>
<dbReference type="GO" id="GO:0009631">
    <property type="term" value="P:cold acclimation"/>
    <property type="evidence" value="ECO:0007669"/>
    <property type="project" value="TreeGrafter"/>
</dbReference>
<evidence type="ECO:0000313" key="3">
    <source>
        <dbReference type="Proteomes" id="UP000075243"/>
    </source>
</evidence>
<dbReference type="EMBL" id="CM003605">
    <property type="protein sequence ID" value="KYP70956.1"/>
    <property type="molecule type" value="Genomic_DNA"/>
</dbReference>
<protein>
    <submittedName>
        <fullName evidence="2">Embryonic protein DC-8</fullName>
    </submittedName>
</protein>
<gene>
    <name evidence="2" type="ORF">KK1_010198</name>
</gene>
<name>A0A151TV98_CAJCA</name>
<feature type="region of interest" description="Disordered" evidence="1">
    <location>
        <begin position="1"/>
        <end position="41"/>
    </location>
</feature>
<feature type="region of interest" description="Disordered" evidence="1">
    <location>
        <begin position="77"/>
        <end position="99"/>
    </location>
</feature>
<accession>A0A151TV98</accession>